<dbReference type="Proteomes" id="UP000321947">
    <property type="component" value="Unassembled WGS sequence"/>
</dbReference>
<feature type="compositionally biased region" description="Basic and acidic residues" evidence="1">
    <location>
        <begin position="66"/>
        <end position="75"/>
    </location>
</feature>
<dbReference type="AlphaFoldDB" id="A0A5D3CUF1"/>
<gene>
    <name evidence="3" type="ORF">E5676_scaffold45G001390</name>
</gene>
<feature type="signal peptide" evidence="2">
    <location>
        <begin position="1"/>
        <end position="35"/>
    </location>
</feature>
<evidence type="ECO:0000256" key="1">
    <source>
        <dbReference type="SAM" id="MobiDB-lite"/>
    </source>
</evidence>
<feature type="region of interest" description="Disordered" evidence="1">
    <location>
        <begin position="58"/>
        <end position="87"/>
    </location>
</feature>
<accession>A0A5D3CUF1</accession>
<dbReference type="EMBL" id="SSTD01008722">
    <property type="protein sequence ID" value="TYK15082.1"/>
    <property type="molecule type" value="Genomic_DNA"/>
</dbReference>
<organism evidence="3 4">
    <name type="scientific">Cucumis melo var. makuwa</name>
    <name type="common">Oriental melon</name>
    <dbReference type="NCBI Taxonomy" id="1194695"/>
    <lineage>
        <taxon>Eukaryota</taxon>
        <taxon>Viridiplantae</taxon>
        <taxon>Streptophyta</taxon>
        <taxon>Embryophyta</taxon>
        <taxon>Tracheophyta</taxon>
        <taxon>Spermatophyta</taxon>
        <taxon>Magnoliopsida</taxon>
        <taxon>eudicotyledons</taxon>
        <taxon>Gunneridae</taxon>
        <taxon>Pentapetalae</taxon>
        <taxon>rosids</taxon>
        <taxon>fabids</taxon>
        <taxon>Cucurbitales</taxon>
        <taxon>Cucurbitaceae</taxon>
        <taxon>Benincaseae</taxon>
        <taxon>Cucumis</taxon>
    </lineage>
</organism>
<feature type="compositionally biased region" description="Polar residues" evidence="1">
    <location>
        <begin position="78"/>
        <end position="87"/>
    </location>
</feature>
<evidence type="ECO:0000313" key="4">
    <source>
        <dbReference type="Proteomes" id="UP000321947"/>
    </source>
</evidence>
<evidence type="ECO:0008006" key="5">
    <source>
        <dbReference type="Google" id="ProtNLM"/>
    </source>
</evidence>
<evidence type="ECO:0000313" key="3">
    <source>
        <dbReference type="EMBL" id="TYK15082.1"/>
    </source>
</evidence>
<feature type="chain" id="PRO_5022769332" description="Transmembrane protein" evidence="2">
    <location>
        <begin position="36"/>
        <end position="87"/>
    </location>
</feature>
<sequence length="87" mass="9774">MAQKEGTAVSCKGLPKLFTFLFIFFLVITVPGSSAATKFLKQRCRRVENWVAGNKLSRKGRINDGSNDRSMHGDYEDTTNMSPIHHN</sequence>
<reference evidence="3 4" key="1">
    <citation type="submission" date="2019-08" db="EMBL/GenBank/DDBJ databases">
        <title>Draft genome sequences of two oriental melons (Cucumis melo L. var makuwa).</title>
        <authorList>
            <person name="Kwon S.-Y."/>
        </authorList>
    </citation>
    <scope>NUCLEOTIDE SEQUENCE [LARGE SCALE GENOMIC DNA]</scope>
    <source>
        <strain evidence="4">cv. Chang Bougi</strain>
        <tissue evidence="3">Leaf</tissue>
    </source>
</reference>
<comment type="caution">
    <text evidence="3">The sequence shown here is derived from an EMBL/GenBank/DDBJ whole genome shotgun (WGS) entry which is preliminary data.</text>
</comment>
<evidence type="ECO:0000256" key="2">
    <source>
        <dbReference type="SAM" id="SignalP"/>
    </source>
</evidence>
<keyword evidence="2" id="KW-0732">Signal</keyword>
<proteinExistence type="predicted"/>
<name>A0A5D3CUF1_CUCMM</name>
<protein>
    <recommendedName>
        <fullName evidence="5">Transmembrane protein</fullName>
    </recommendedName>
</protein>